<gene>
    <name evidence="1" type="ORF">H2198_009177</name>
</gene>
<name>A0ACC2ZV32_9EURO</name>
<dbReference type="Proteomes" id="UP001172386">
    <property type="component" value="Unassembled WGS sequence"/>
</dbReference>
<protein>
    <submittedName>
        <fullName evidence="1">Uncharacterized protein</fullName>
    </submittedName>
</protein>
<keyword evidence="2" id="KW-1185">Reference proteome</keyword>
<evidence type="ECO:0000313" key="2">
    <source>
        <dbReference type="Proteomes" id="UP001172386"/>
    </source>
</evidence>
<accession>A0ACC2ZV32</accession>
<sequence>NPTLRMTAQIFHSLGFFWARETGMYDLDDHNIVPRFGRNDTIHNDLDNWRTWAARETQLRALLGHYVLDGQISQYTGGPTCQKHTTNVLHLPASDEVFAAPTFEQWASKARPDRPHHVPLWQFFSSMFSAHVHIKHLGTSLSALGASVVLEGIRSLIADAHAAPGAVVGSPSSSDISFALSRFYKLVISSTLMTAAEKLQIKLRWHALVIDAALDYNRFCHNLCHKFKVRQGMFRGRREDKDFDLEKWASSASGRRSLLSATAIHDALNSLPFGNTQTIHLAASVFTGATVYCGMLLSGIRTISVPQVCDWESILMLGDNCDTLFDAGTDDGFRRFLGGATVPQGVLKNLRYDMSLFTMSLGNIANIWGVSIEMHQVLQKLLLAANSMDT</sequence>
<dbReference type="EMBL" id="JAPDRQ010000250">
    <property type="protein sequence ID" value="KAJ9651534.1"/>
    <property type="molecule type" value="Genomic_DNA"/>
</dbReference>
<organism evidence="1 2">
    <name type="scientific">Neophaeococcomyces mojaviensis</name>
    <dbReference type="NCBI Taxonomy" id="3383035"/>
    <lineage>
        <taxon>Eukaryota</taxon>
        <taxon>Fungi</taxon>
        <taxon>Dikarya</taxon>
        <taxon>Ascomycota</taxon>
        <taxon>Pezizomycotina</taxon>
        <taxon>Eurotiomycetes</taxon>
        <taxon>Chaetothyriomycetidae</taxon>
        <taxon>Chaetothyriales</taxon>
        <taxon>Chaetothyriales incertae sedis</taxon>
        <taxon>Neophaeococcomyces</taxon>
    </lineage>
</organism>
<proteinExistence type="predicted"/>
<evidence type="ECO:0000313" key="1">
    <source>
        <dbReference type="EMBL" id="KAJ9651534.1"/>
    </source>
</evidence>
<reference evidence="1" key="1">
    <citation type="submission" date="2022-10" db="EMBL/GenBank/DDBJ databases">
        <title>Culturing micro-colonial fungi from biological soil crusts in the Mojave desert and describing Neophaeococcomyces mojavensis, and introducing the new genera and species Taxawa tesnikishii.</title>
        <authorList>
            <person name="Kurbessoian T."/>
            <person name="Stajich J.E."/>
        </authorList>
    </citation>
    <scope>NUCLEOTIDE SEQUENCE</scope>
    <source>
        <strain evidence="1">JES_112</strain>
    </source>
</reference>
<comment type="caution">
    <text evidence="1">The sequence shown here is derived from an EMBL/GenBank/DDBJ whole genome shotgun (WGS) entry which is preliminary data.</text>
</comment>
<feature type="non-terminal residue" evidence="1">
    <location>
        <position position="1"/>
    </location>
</feature>